<dbReference type="AlphaFoldDB" id="A0A3N2DK58"/>
<accession>A0A3N2DK58</accession>
<dbReference type="Gene3D" id="2.170.15.10">
    <property type="entry name" value="Proaerolysin, chain A, domain 3"/>
    <property type="match status" value="1"/>
</dbReference>
<comment type="caution">
    <text evidence="2">The sequence shown here is derived from an EMBL/GenBank/DDBJ whole genome shotgun (WGS) entry which is preliminary data.</text>
</comment>
<dbReference type="Pfam" id="PF14229">
    <property type="entry name" value="DUF4332"/>
    <property type="match status" value="1"/>
</dbReference>
<dbReference type="Pfam" id="PF03318">
    <property type="entry name" value="ETX_MTX2"/>
    <property type="match status" value="1"/>
</dbReference>
<dbReference type="InterPro" id="IPR053237">
    <property type="entry name" value="Natterin_C"/>
</dbReference>
<reference evidence="2 3" key="1">
    <citation type="submission" date="2018-11" db="EMBL/GenBank/DDBJ databases">
        <title>Genomic Encyclopedia of Type Strains, Phase IV (KMG-IV): sequencing the most valuable type-strain genomes for metagenomic binning, comparative biology and taxonomic classification.</title>
        <authorList>
            <person name="Goeker M."/>
        </authorList>
    </citation>
    <scope>NUCLEOTIDE SEQUENCE [LARGE SCALE GENOMIC DNA]</scope>
    <source>
        <strain evidence="2 3">DSM 100316</strain>
    </source>
</reference>
<evidence type="ECO:0000259" key="1">
    <source>
        <dbReference type="Pfam" id="PF14229"/>
    </source>
</evidence>
<evidence type="ECO:0000313" key="3">
    <source>
        <dbReference type="Proteomes" id="UP000275394"/>
    </source>
</evidence>
<sequence>MPEEINILDNFSQPIKTDLIRHRPKRTIKKFDQPLVVSDELTLYSGDSFILKDFKGCYLEHRPDYNYRADSEIPKEEGLFTIEVLDSEHFYLFASDSTYCHPDHYFGYGWTFLSTIGLPYEGEIKHKFTFKTEANNKVSLHCAGHSVKSMEGSIVFLKYDPLPEDGEYTHFTLEKAATVSKEIISDLEFDLDALTTSVQPFSIGQQELVNKTSIDQEMEFTVNKTIETSKSVEWSDTFTASMSTTFTAGVPFIAENETTITAEMSFTKGGSESSSDSQSFTARFPVTAPPHTTVIADAIVRLGVCDVPYVATVSRYVTDYDGHTTSYSYKVEGVYNGTNAFNLECVLTEYPHTQAIKSVTPDQAKQLEAEGIFVLSQLLTKGSTRKGRQDIAQKTGICEKLILTWVNTADLTRIKGINPELANLLELIGIDSVPELAQRNLDNLYISLTEVNDNRALINELPLFEDVQAWVDLAKELPKIVTH</sequence>
<dbReference type="InterPro" id="IPR004991">
    <property type="entry name" value="Aerolysin-like"/>
</dbReference>
<name>A0A3N2DK58_9GAMM</name>
<dbReference type="EMBL" id="RKHR01000005">
    <property type="protein sequence ID" value="ROS00193.1"/>
    <property type="molecule type" value="Genomic_DNA"/>
</dbReference>
<keyword evidence="3" id="KW-1185">Reference proteome</keyword>
<dbReference type="OrthoDB" id="9794786at2"/>
<organism evidence="2 3">
    <name type="scientific">Sinobacterium caligoides</name>
    <dbReference type="NCBI Taxonomy" id="933926"/>
    <lineage>
        <taxon>Bacteria</taxon>
        <taxon>Pseudomonadati</taxon>
        <taxon>Pseudomonadota</taxon>
        <taxon>Gammaproteobacteria</taxon>
        <taxon>Cellvibrionales</taxon>
        <taxon>Spongiibacteraceae</taxon>
        <taxon>Sinobacterium</taxon>
    </lineage>
</organism>
<proteinExistence type="predicted"/>
<evidence type="ECO:0000313" key="2">
    <source>
        <dbReference type="EMBL" id="ROS00193.1"/>
    </source>
</evidence>
<dbReference type="Proteomes" id="UP000275394">
    <property type="component" value="Unassembled WGS sequence"/>
</dbReference>
<gene>
    <name evidence="2" type="ORF">EDC56_2831</name>
</gene>
<dbReference type="SUPFAM" id="SSF56973">
    <property type="entry name" value="Aerolisin/ETX pore-forming domain"/>
    <property type="match status" value="1"/>
</dbReference>
<dbReference type="RefSeq" id="WP_123713171.1">
    <property type="nucleotide sequence ID" value="NZ_RKHR01000005.1"/>
</dbReference>
<dbReference type="PANTHER" id="PTHR39244">
    <property type="entry name" value="NATTERIN-4"/>
    <property type="match status" value="1"/>
</dbReference>
<dbReference type="InterPro" id="IPR025567">
    <property type="entry name" value="DUF4332"/>
</dbReference>
<feature type="domain" description="DUF4332" evidence="1">
    <location>
        <begin position="358"/>
        <end position="477"/>
    </location>
</feature>
<protein>
    <submittedName>
        <fullName evidence="2">Toxin ETX/toxin MTX2</fullName>
    </submittedName>
</protein>
<dbReference type="PANTHER" id="PTHR39244:SF5">
    <property type="entry name" value="NATTERIN-3-LIKE"/>
    <property type="match status" value="1"/>
</dbReference>